<protein>
    <submittedName>
        <fullName evidence="1">Uncharacterized protein</fullName>
    </submittedName>
</protein>
<organism evidence="1 2">
    <name type="scientific">Emericellopsis atlantica</name>
    <dbReference type="NCBI Taxonomy" id="2614577"/>
    <lineage>
        <taxon>Eukaryota</taxon>
        <taxon>Fungi</taxon>
        <taxon>Dikarya</taxon>
        <taxon>Ascomycota</taxon>
        <taxon>Pezizomycotina</taxon>
        <taxon>Sordariomycetes</taxon>
        <taxon>Hypocreomycetidae</taxon>
        <taxon>Hypocreales</taxon>
        <taxon>Bionectriaceae</taxon>
        <taxon>Emericellopsis</taxon>
    </lineage>
</organism>
<dbReference type="Proteomes" id="UP000887229">
    <property type="component" value="Unassembled WGS sequence"/>
</dbReference>
<name>A0A9P7ZMS5_9HYPO</name>
<dbReference type="AlphaFoldDB" id="A0A9P7ZMS5"/>
<comment type="caution">
    <text evidence="1">The sequence shown here is derived from an EMBL/GenBank/DDBJ whole genome shotgun (WGS) entry which is preliminary data.</text>
</comment>
<dbReference type="OrthoDB" id="4757738at2759"/>
<accession>A0A9P7ZMS5</accession>
<gene>
    <name evidence="1" type="ORF">F5Z01DRAFT_687370</name>
</gene>
<dbReference type="EMBL" id="MU251254">
    <property type="protein sequence ID" value="KAG9254541.1"/>
    <property type="molecule type" value="Genomic_DNA"/>
</dbReference>
<evidence type="ECO:0000313" key="2">
    <source>
        <dbReference type="Proteomes" id="UP000887229"/>
    </source>
</evidence>
<proteinExistence type="predicted"/>
<dbReference type="RefSeq" id="XP_046118465.1">
    <property type="nucleotide sequence ID" value="XM_046266007.1"/>
</dbReference>
<evidence type="ECO:0000313" key="1">
    <source>
        <dbReference type="EMBL" id="KAG9254541.1"/>
    </source>
</evidence>
<dbReference type="GeneID" id="70296910"/>
<keyword evidence="2" id="KW-1185">Reference proteome</keyword>
<sequence length="211" mass="23100">MGQMISGLIDSVDHDEEKQKLASDALTQMQEMGQQQIDYFQQFITNSAANDKRLPIDMIIHQDSIVRCSISSKPYDIGKEIGTSFGQFAKGALAAGLETVVSSGIKALVGSYEGNKALRDTYAITTGDLGGIQRVDIRMFAWKYSSKQLMDITKDVVAVAVVVSSVRAKDIDISTVRTLVQEQYSDVSAEERKQILNLILAAKKEEQSEGG</sequence>
<reference evidence="1" key="1">
    <citation type="journal article" date="2021" name="IMA Fungus">
        <title>Genomic characterization of three marine fungi, including Emericellopsis atlantica sp. nov. with signatures of a generalist lifestyle and marine biomass degradation.</title>
        <authorList>
            <person name="Hagestad O.C."/>
            <person name="Hou L."/>
            <person name="Andersen J.H."/>
            <person name="Hansen E.H."/>
            <person name="Altermark B."/>
            <person name="Li C."/>
            <person name="Kuhnert E."/>
            <person name="Cox R.J."/>
            <person name="Crous P.W."/>
            <person name="Spatafora J.W."/>
            <person name="Lail K."/>
            <person name="Amirebrahimi M."/>
            <person name="Lipzen A."/>
            <person name="Pangilinan J."/>
            <person name="Andreopoulos W."/>
            <person name="Hayes R.D."/>
            <person name="Ng V."/>
            <person name="Grigoriev I.V."/>
            <person name="Jackson S.A."/>
            <person name="Sutton T.D.S."/>
            <person name="Dobson A.D.W."/>
            <person name="Rama T."/>
        </authorList>
    </citation>
    <scope>NUCLEOTIDE SEQUENCE</scope>
    <source>
        <strain evidence="1">TS7</strain>
    </source>
</reference>